<dbReference type="Proteomes" id="UP000676325">
    <property type="component" value="Unassembled WGS sequence"/>
</dbReference>
<evidence type="ECO:0000256" key="2">
    <source>
        <dbReference type="SAM" id="MobiDB-lite"/>
    </source>
</evidence>
<accession>A0A941E8U9</accession>
<dbReference type="EMBL" id="JAGSOH010000001">
    <property type="protein sequence ID" value="MBR7824694.1"/>
    <property type="molecule type" value="Genomic_DNA"/>
</dbReference>
<dbReference type="RefSeq" id="WP_212515851.1">
    <property type="nucleotide sequence ID" value="NZ_JAGSOH010000001.1"/>
</dbReference>
<gene>
    <name evidence="3" type="ORF">KDK95_00110</name>
</gene>
<feature type="compositionally biased region" description="Basic and acidic residues" evidence="2">
    <location>
        <begin position="11"/>
        <end position="24"/>
    </location>
</feature>
<name>A0A941E8U9_9ACTN</name>
<evidence type="ECO:0000313" key="3">
    <source>
        <dbReference type="EMBL" id="MBR7824694.1"/>
    </source>
</evidence>
<proteinExistence type="predicted"/>
<keyword evidence="4" id="KW-1185">Reference proteome</keyword>
<evidence type="ECO:0000313" key="4">
    <source>
        <dbReference type="Proteomes" id="UP000676325"/>
    </source>
</evidence>
<feature type="coiled-coil region" evidence="1">
    <location>
        <begin position="42"/>
        <end position="73"/>
    </location>
</feature>
<sequence>MANTARTAAKRKTETAMTRRAEEFHRREEMLSEIVAEYFDAAEQAEKARAAAHAKAQKIRARADERIAALEVQAEAVAGGHEHRADQAIGRMLELDESPRAVADTLGVPLGHVRDIQRPAQAPKRVPDTE</sequence>
<dbReference type="AlphaFoldDB" id="A0A941E8U9"/>
<reference evidence="3" key="1">
    <citation type="submission" date="2021-04" db="EMBL/GenBank/DDBJ databases">
        <title>Genome based classification of Actinospica acidithermotolerans sp. nov., an actinobacterium isolated from an Indonesian hot spring.</title>
        <authorList>
            <person name="Kusuma A.B."/>
            <person name="Putra K.E."/>
            <person name="Nafisah S."/>
            <person name="Loh J."/>
            <person name="Nouioui I."/>
            <person name="Goodfellow M."/>
        </authorList>
    </citation>
    <scope>NUCLEOTIDE SEQUENCE</scope>
    <source>
        <strain evidence="3">MGRD01-02</strain>
    </source>
</reference>
<comment type="caution">
    <text evidence="3">The sequence shown here is derived from an EMBL/GenBank/DDBJ whole genome shotgun (WGS) entry which is preliminary data.</text>
</comment>
<protein>
    <submittedName>
        <fullName evidence="3">Uncharacterized protein</fullName>
    </submittedName>
</protein>
<feature type="region of interest" description="Disordered" evidence="2">
    <location>
        <begin position="1"/>
        <end position="24"/>
    </location>
</feature>
<organism evidence="3 4">
    <name type="scientific">Actinospica acidithermotolerans</name>
    <dbReference type="NCBI Taxonomy" id="2828514"/>
    <lineage>
        <taxon>Bacteria</taxon>
        <taxon>Bacillati</taxon>
        <taxon>Actinomycetota</taxon>
        <taxon>Actinomycetes</taxon>
        <taxon>Catenulisporales</taxon>
        <taxon>Actinospicaceae</taxon>
        <taxon>Actinospica</taxon>
    </lineage>
</organism>
<keyword evidence="1" id="KW-0175">Coiled coil</keyword>
<evidence type="ECO:0000256" key="1">
    <source>
        <dbReference type="SAM" id="Coils"/>
    </source>
</evidence>